<comment type="domain">
    <text evidence="5">Has a modular structure: an endo-beta-1,4-glucanase catalytic module at the N-terminus, a linker rich in serines and threonines, and a C-terminal carbohydrate-binding module (CBM).</text>
</comment>
<name>A0A1L9R9N8_ASPWE</name>
<keyword evidence="5" id="KW-0136">Cellulose degradation</keyword>
<comment type="subcellular location">
    <subcellularLocation>
        <location evidence="2 5">Secreted</location>
    </subcellularLocation>
</comment>
<reference evidence="10" key="1">
    <citation type="journal article" date="2017" name="Genome Biol.">
        <title>Comparative genomics reveals high biological diversity and specific adaptations in the industrially and medically important fungal genus Aspergillus.</title>
        <authorList>
            <person name="de Vries R.P."/>
            <person name="Riley R."/>
            <person name="Wiebenga A."/>
            <person name="Aguilar-Osorio G."/>
            <person name="Amillis S."/>
            <person name="Uchima C.A."/>
            <person name="Anderluh G."/>
            <person name="Asadollahi M."/>
            <person name="Askin M."/>
            <person name="Barry K."/>
            <person name="Battaglia E."/>
            <person name="Bayram O."/>
            <person name="Benocci T."/>
            <person name="Braus-Stromeyer S.A."/>
            <person name="Caldana C."/>
            <person name="Canovas D."/>
            <person name="Cerqueira G.C."/>
            <person name="Chen F."/>
            <person name="Chen W."/>
            <person name="Choi C."/>
            <person name="Clum A."/>
            <person name="Dos Santos R.A."/>
            <person name="Damasio A.R."/>
            <person name="Diallinas G."/>
            <person name="Emri T."/>
            <person name="Fekete E."/>
            <person name="Flipphi M."/>
            <person name="Freyberg S."/>
            <person name="Gallo A."/>
            <person name="Gournas C."/>
            <person name="Habgood R."/>
            <person name="Hainaut M."/>
            <person name="Harispe M.L."/>
            <person name="Henrissat B."/>
            <person name="Hilden K.S."/>
            <person name="Hope R."/>
            <person name="Hossain A."/>
            <person name="Karabika E."/>
            <person name="Karaffa L."/>
            <person name="Karanyi Z."/>
            <person name="Krasevec N."/>
            <person name="Kuo A."/>
            <person name="Kusch H."/>
            <person name="LaButti K."/>
            <person name="Lagendijk E.L."/>
            <person name="Lapidus A."/>
            <person name="Levasseur A."/>
            <person name="Lindquist E."/>
            <person name="Lipzen A."/>
            <person name="Logrieco A.F."/>
            <person name="MacCabe A."/>
            <person name="Maekelae M.R."/>
            <person name="Malavazi I."/>
            <person name="Melin P."/>
            <person name="Meyer V."/>
            <person name="Mielnichuk N."/>
            <person name="Miskei M."/>
            <person name="Molnar A.P."/>
            <person name="Mule G."/>
            <person name="Ngan C.Y."/>
            <person name="Orejas M."/>
            <person name="Orosz E."/>
            <person name="Ouedraogo J.P."/>
            <person name="Overkamp K.M."/>
            <person name="Park H.-S."/>
            <person name="Perrone G."/>
            <person name="Piumi F."/>
            <person name="Punt P.J."/>
            <person name="Ram A.F."/>
            <person name="Ramon A."/>
            <person name="Rauscher S."/>
            <person name="Record E."/>
            <person name="Riano-Pachon D.M."/>
            <person name="Robert V."/>
            <person name="Roehrig J."/>
            <person name="Ruller R."/>
            <person name="Salamov A."/>
            <person name="Salih N.S."/>
            <person name="Samson R.A."/>
            <person name="Sandor E."/>
            <person name="Sanguinetti M."/>
            <person name="Schuetze T."/>
            <person name="Sepcic K."/>
            <person name="Shelest E."/>
            <person name="Sherlock G."/>
            <person name="Sophianopoulou V."/>
            <person name="Squina F.M."/>
            <person name="Sun H."/>
            <person name="Susca A."/>
            <person name="Todd R.B."/>
            <person name="Tsang A."/>
            <person name="Unkles S.E."/>
            <person name="van de Wiele N."/>
            <person name="van Rossen-Uffink D."/>
            <person name="Oliveira J.V."/>
            <person name="Vesth T.C."/>
            <person name="Visser J."/>
            <person name="Yu J.-H."/>
            <person name="Zhou M."/>
            <person name="Andersen M.R."/>
            <person name="Archer D.B."/>
            <person name="Baker S.E."/>
            <person name="Benoit I."/>
            <person name="Brakhage A.A."/>
            <person name="Braus G.H."/>
            <person name="Fischer R."/>
            <person name="Frisvad J.C."/>
            <person name="Goldman G.H."/>
            <person name="Houbraken J."/>
            <person name="Oakley B."/>
            <person name="Pocsi I."/>
            <person name="Scazzocchio C."/>
            <person name="Seiboth B."/>
            <person name="vanKuyk P.A."/>
            <person name="Wortman J."/>
            <person name="Dyer P.S."/>
            <person name="Grigoriev I.V."/>
        </authorList>
    </citation>
    <scope>NUCLEOTIDE SEQUENCE [LARGE SCALE GENOMIC DNA]</scope>
    <source>
        <strain evidence="10">DTO 134E9</strain>
    </source>
</reference>
<dbReference type="EC" id="1.14.99.56" evidence="5"/>
<dbReference type="Pfam" id="PF03443">
    <property type="entry name" value="AA9"/>
    <property type="match status" value="1"/>
</dbReference>
<dbReference type="CDD" id="cd21175">
    <property type="entry name" value="LPMO_AA9"/>
    <property type="match status" value="1"/>
</dbReference>
<gene>
    <name evidence="9" type="ORF">ASPWEDRAFT_698223</name>
</gene>
<feature type="chain" id="PRO_5013290373" description="AA9 family lytic polysaccharide monooxygenase" evidence="7">
    <location>
        <begin position="19"/>
        <end position="355"/>
    </location>
</feature>
<feature type="domain" description="Auxiliary Activity family 9 catalytic" evidence="8">
    <location>
        <begin position="14"/>
        <end position="221"/>
    </location>
</feature>
<dbReference type="GO" id="GO:0005576">
    <property type="term" value="C:extracellular region"/>
    <property type="evidence" value="ECO:0007669"/>
    <property type="project" value="UniProtKB-SubCell"/>
</dbReference>
<keyword evidence="4 5" id="KW-1015">Disulfide bond</keyword>
<comment type="function">
    <text evidence="5">Lytic polysaccharide monooxygenase (LMPO) that depolymerizes crystalline and amorphous polysaccharides via the oxidation of scissile alpha- or beta-(1-4)-glycosidic bonds, yielding C1 and/or C4 oxidation products. Catalysis by LPMOs requires the reduction of the active-site copper from Cu(II) to Cu(I) by a reducing agent and H(2)O(2) or O(2) as a cosubstrate.</text>
</comment>
<dbReference type="EMBL" id="KV878216">
    <property type="protein sequence ID" value="OJJ31636.1"/>
    <property type="molecule type" value="Genomic_DNA"/>
</dbReference>
<comment type="cofactor">
    <cofactor evidence="1">
        <name>Cu(2+)</name>
        <dbReference type="ChEBI" id="CHEBI:29036"/>
    </cofactor>
</comment>
<dbReference type="Proteomes" id="UP000184383">
    <property type="component" value="Unassembled WGS sequence"/>
</dbReference>
<dbReference type="VEuPathDB" id="FungiDB:ASPWEDRAFT_698223"/>
<evidence type="ECO:0000256" key="7">
    <source>
        <dbReference type="SAM" id="SignalP"/>
    </source>
</evidence>
<evidence type="ECO:0000256" key="4">
    <source>
        <dbReference type="ARBA" id="ARBA00023157"/>
    </source>
</evidence>
<dbReference type="AlphaFoldDB" id="A0A1L9R9N8"/>
<keyword evidence="5" id="KW-0119">Carbohydrate metabolism</keyword>
<organism evidence="9 10">
    <name type="scientific">Aspergillus wentii DTO 134E9</name>
    <dbReference type="NCBI Taxonomy" id="1073089"/>
    <lineage>
        <taxon>Eukaryota</taxon>
        <taxon>Fungi</taxon>
        <taxon>Dikarya</taxon>
        <taxon>Ascomycota</taxon>
        <taxon>Pezizomycotina</taxon>
        <taxon>Eurotiomycetes</taxon>
        <taxon>Eurotiomycetidae</taxon>
        <taxon>Eurotiales</taxon>
        <taxon>Aspergillaceae</taxon>
        <taxon>Aspergillus</taxon>
        <taxon>Aspergillus subgen. Cremei</taxon>
    </lineage>
</organism>
<keyword evidence="3 5" id="KW-0964">Secreted</keyword>
<sequence>MYLLFFLVGLASCHTVFTTLYVNGNNQGDGVCVRMNHHANNASFPIEPLSSPDVACGYNGESAVSRVCPASASSTLTFEFREYPDASQPGSIDPSHKGPCAVYMKKVANATEDSNAAGPGWFKIWEYTYADGKWCTEKLIENNGHISVTIPEDIQAGYYLVRPELLALHAAQDDPPDPQFYVGCAQIFIKDGGNAKPETVEIGQGTYDLSMPGLTYNIYETPLKLPYPMPGPDVYTPGQKEKSKRSAMVQTDGLKPDGCILVRDNWCGFEVPSYTDQEGCWKASQNCWSQGDDCWASVPPTGGSNCKIWEEKCHDIDDHCNNQVFPGPPHKGKDLTPKPTPLKSKASFKRHKRVH</sequence>
<accession>A0A1L9R9N8</accession>
<dbReference type="PANTHER" id="PTHR33353">
    <property type="entry name" value="PUTATIVE (AFU_ORTHOLOGUE AFUA_1G12560)-RELATED"/>
    <property type="match status" value="1"/>
</dbReference>
<dbReference type="GO" id="GO:0008810">
    <property type="term" value="F:cellulase activity"/>
    <property type="evidence" value="ECO:0007669"/>
    <property type="project" value="UniProtKB-UniRule"/>
</dbReference>
<evidence type="ECO:0000256" key="2">
    <source>
        <dbReference type="ARBA" id="ARBA00004613"/>
    </source>
</evidence>
<dbReference type="GeneID" id="63754923"/>
<keyword evidence="10" id="KW-1185">Reference proteome</keyword>
<feature type="region of interest" description="Disordered" evidence="6">
    <location>
        <begin position="324"/>
        <end position="355"/>
    </location>
</feature>
<dbReference type="InterPro" id="IPR049892">
    <property type="entry name" value="AA9"/>
</dbReference>
<evidence type="ECO:0000256" key="3">
    <source>
        <dbReference type="ARBA" id="ARBA00022525"/>
    </source>
</evidence>
<proteinExistence type="predicted"/>
<evidence type="ECO:0000256" key="6">
    <source>
        <dbReference type="SAM" id="MobiDB-lite"/>
    </source>
</evidence>
<feature type="compositionally biased region" description="Basic residues" evidence="6">
    <location>
        <begin position="346"/>
        <end position="355"/>
    </location>
</feature>
<feature type="signal peptide" evidence="7">
    <location>
        <begin position="1"/>
        <end position="18"/>
    </location>
</feature>
<dbReference type="STRING" id="1073089.A0A1L9R9N8"/>
<evidence type="ECO:0000259" key="8">
    <source>
        <dbReference type="Pfam" id="PF03443"/>
    </source>
</evidence>
<dbReference type="RefSeq" id="XP_040685313.1">
    <property type="nucleotide sequence ID" value="XM_040839075.1"/>
</dbReference>
<protein>
    <recommendedName>
        <fullName evidence="5">AA9 family lytic polysaccharide monooxygenase</fullName>
        <ecNumber evidence="5">1.14.99.56</ecNumber>
    </recommendedName>
    <alternativeName>
        <fullName evidence="5">Endo-beta-1,4-glucanase</fullName>
    </alternativeName>
    <alternativeName>
        <fullName evidence="5">Glycosyl hydrolase 61 family protein</fullName>
    </alternativeName>
</protein>
<comment type="catalytic activity">
    <reaction evidence="5">
        <text>[(1-&gt;4)-beta-D-glucosyl]n+m + reduced acceptor + O2 = 4-dehydro-beta-D-glucosyl-[(1-&gt;4)-beta-D-glucosyl]n-1 + [(1-&gt;4)-beta-D-glucosyl]m + acceptor + H2O.</text>
        <dbReference type="EC" id="1.14.99.56"/>
    </reaction>
</comment>
<keyword evidence="7" id="KW-0732">Signal</keyword>
<dbReference type="GO" id="GO:0030245">
    <property type="term" value="P:cellulose catabolic process"/>
    <property type="evidence" value="ECO:0007669"/>
    <property type="project" value="UniProtKB-UniRule"/>
</dbReference>
<dbReference type="OrthoDB" id="5985073at2759"/>
<evidence type="ECO:0000313" key="10">
    <source>
        <dbReference type="Proteomes" id="UP000184383"/>
    </source>
</evidence>
<evidence type="ECO:0000256" key="5">
    <source>
        <dbReference type="RuleBase" id="RU368122"/>
    </source>
</evidence>
<evidence type="ECO:0000313" key="9">
    <source>
        <dbReference type="EMBL" id="OJJ31636.1"/>
    </source>
</evidence>
<dbReference type="InterPro" id="IPR005103">
    <property type="entry name" value="AA9_LPMO"/>
</dbReference>
<keyword evidence="5" id="KW-0624">Polysaccharide degradation</keyword>
<evidence type="ECO:0000256" key="1">
    <source>
        <dbReference type="ARBA" id="ARBA00001973"/>
    </source>
</evidence>
<dbReference type="Gene3D" id="2.70.50.70">
    <property type="match status" value="1"/>
</dbReference>
<dbReference type="PANTHER" id="PTHR33353:SF32">
    <property type="entry name" value="ENDO-BETA-1,4-GLUCANASE D"/>
    <property type="match status" value="1"/>
</dbReference>
<dbReference type="GO" id="GO:0030248">
    <property type="term" value="F:cellulose binding"/>
    <property type="evidence" value="ECO:0007669"/>
    <property type="project" value="UniProtKB-UniRule"/>
</dbReference>